<protein>
    <submittedName>
        <fullName evidence="3">DUF5611 family protein</fullName>
    </submittedName>
</protein>
<dbReference type="Gene3D" id="3.30.310.190">
    <property type="match status" value="1"/>
</dbReference>
<dbReference type="InterPro" id="IPR040713">
    <property type="entry name" value="DUF5611"/>
</dbReference>
<organism evidence="3 4">
    <name type="scientific">Halorutilus salinus</name>
    <dbReference type="NCBI Taxonomy" id="2487751"/>
    <lineage>
        <taxon>Archaea</taxon>
        <taxon>Methanobacteriati</taxon>
        <taxon>Methanobacteriota</taxon>
        <taxon>Stenosarchaea group</taxon>
        <taxon>Halobacteria</taxon>
        <taxon>Halorutilales</taxon>
        <taxon>Halorutilaceae</taxon>
        <taxon>Halorutilus</taxon>
    </lineage>
</organism>
<accession>A0A9Q4GGR2</accession>
<dbReference type="EMBL" id="RKLV01000001">
    <property type="protein sequence ID" value="MCX2818015.1"/>
    <property type="molecule type" value="Genomic_DNA"/>
</dbReference>
<name>A0A9Q4GGR2_9EURY</name>
<dbReference type="AlphaFoldDB" id="A0A9Q4GGR2"/>
<evidence type="ECO:0000313" key="3">
    <source>
        <dbReference type="EMBL" id="MCX2818015.1"/>
    </source>
</evidence>
<dbReference type="RefSeq" id="WP_266085610.1">
    <property type="nucleotide sequence ID" value="NZ_RKLV01000001.1"/>
</dbReference>
<dbReference type="Proteomes" id="UP001149411">
    <property type="component" value="Unassembled WGS sequence"/>
</dbReference>
<keyword evidence="4" id="KW-1185">Reference proteome</keyword>
<comment type="caution">
    <text evidence="3">The sequence shown here is derived from an EMBL/GenBank/DDBJ whole genome shotgun (WGS) entry which is preliminary data.</text>
</comment>
<reference evidence="3" key="1">
    <citation type="submission" date="2022-09" db="EMBL/GenBank/DDBJ databases">
        <title>Haloadaptaus new haloarchaeum isolated from saline soil.</title>
        <authorList>
            <person name="Duran-Viseras A."/>
            <person name="Sanchez-Porro C."/>
            <person name="Ventosa A."/>
        </authorList>
    </citation>
    <scope>NUCLEOTIDE SEQUENCE</scope>
    <source>
        <strain evidence="3">F3-133</strain>
    </source>
</reference>
<feature type="compositionally biased region" description="Basic and acidic residues" evidence="1">
    <location>
        <begin position="102"/>
        <end position="118"/>
    </location>
</feature>
<feature type="domain" description="DUF5611" evidence="2">
    <location>
        <begin position="1"/>
        <end position="116"/>
    </location>
</feature>
<evidence type="ECO:0000256" key="1">
    <source>
        <dbReference type="SAM" id="MobiDB-lite"/>
    </source>
</evidence>
<dbReference type="Pfam" id="PF18446">
    <property type="entry name" value="DUF5611"/>
    <property type="match status" value="1"/>
</dbReference>
<evidence type="ECO:0000259" key="2">
    <source>
        <dbReference type="Pfam" id="PF18446"/>
    </source>
</evidence>
<sequence>MRYYKMRRGEYIDERVPDMREKVEEYFGGIGGTDDRDGVEMYVVKDTMVFDRVEVGVDERSNAKDRLAVHFEEKDVSTLQEEGLLDEAGPAREAKNSFLKDVTGRDAKSRRESMKRDVEPDEDVDV</sequence>
<proteinExistence type="predicted"/>
<evidence type="ECO:0000313" key="4">
    <source>
        <dbReference type="Proteomes" id="UP001149411"/>
    </source>
</evidence>
<gene>
    <name evidence="3" type="ORF">EGH25_01410</name>
</gene>
<feature type="region of interest" description="Disordered" evidence="1">
    <location>
        <begin position="81"/>
        <end position="126"/>
    </location>
</feature>